<evidence type="ECO:0008006" key="4">
    <source>
        <dbReference type="Google" id="ProtNLM"/>
    </source>
</evidence>
<gene>
    <name evidence="2" type="ORF">J2Z79_001696</name>
</gene>
<keyword evidence="1" id="KW-1133">Transmembrane helix</keyword>
<feature type="transmembrane region" description="Helical" evidence="1">
    <location>
        <begin position="102"/>
        <end position="119"/>
    </location>
</feature>
<feature type="transmembrane region" description="Helical" evidence="1">
    <location>
        <begin position="78"/>
        <end position="96"/>
    </location>
</feature>
<keyword evidence="3" id="KW-1185">Reference proteome</keyword>
<feature type="transmembrane region" description="Helical" evidence="1">
    <location>
        <begin position="244"/>
        <end position="264"/>
    </location>
</feature>
<feature type="transmembrane region" description="Helical" evidence="1">
    <location>
        <begin position="126"/>
        <end position="144"/>
    </location>
</feature>
<protein>
    <recommendedName>
        <fullName evidence="4">YwiC-like protein</fullName>
    </recommendedName>
</protein>
<evidence type="ECO:0000313" key="3">
    <source>
        <dbReference type="Proteomes" id="UP001519289"/>
    </source>
</evidence>
<feature type="transmembrane region" description="Helical" evidence="1">
    <location>
        <begin position="213"/>
        <end position="232"/>
    </location>
</feature>
<comment type="caution">
    <text evidence="2">The sequence shown here is derived from an EMBL/GenBank/DDBJ whole genome shotgun (WGS) entry which is preliminary data.</text>
</comment>
<keyword evidence="1" id="KW-0812">Transmembrane</keyword>
<feature type="transmembrane region" description="Helical" evidence="1">
    <location>
        <begin position="156"/>
        <end position="174"/>
    </location>
</feature>
<dbReference type="EMBL" id="JAGGLG010000011">
    <property type="protein sequence ID" value="MBP2018295.1"/>
    <property type="molecule type" value="Genomic_DNA"/>
</dbReference>
<evidence type="ECO:0000256" key="1">
    <source>
        <dbReference type="SAM" id="Phobius"/>
    </source>
</evidence>
<name>A0ABS4JRZ9_9FIRM</name>
<sequence>MQVRWGRPPLPREHGAWAMLLTPPVVALMALGPDVGGVHAMLGWFSAYAARGPLEVLLGWGASGRAGMAQGEPEAARFWLVAFALLAALFLTPSILRQPQLLLLLAVALALALSVFWFAQHGEQRSLVAGLIAVTGLMAGAPLYDLAASAGVTPRGWALTYACFAFFAGSVFRVKTMARERRHSAFHGISVAVHLAFLAGAVAGSALGWFPALLPLAVLPPLVWAVVCAWRARQGRAANLNRVGMSEVYLTICFAALAVLALRMPF</sequence>
<proteinExistence type="predicted"/>
<feature type="transmembrane region" description="Helical" evidence="1">
    <location>
        <begin position="186"/>
        <end position="207"/>
    </location>
</feature>
<accession>A0ABS4JRZ9</accession>
<reference evidence="2 3" key="1">
    <citation type="submission" date="2021-03" db="EMBL/GenBank/DDBJ databases">
        <title>Genomic Encyclopedia of Type Strains, Phase IV (KMG-IV): sequencing the most valuable type-strain genomes for metagenomic binning, comparative biology and taxonomic classification.</title>
        <authorList>
            <person name="Goeker M."/>
        </authorList>
    </citation>
    <scope>NUCLEOTIDE SEQUENCE [LARGE SCALE GENOMIC DNA]</scope>
    <source>
        <strain evidence="2 3">DSM 27138</strain>
    </source>
</reference>
<evidence type="ECO:0000313" key="2">
    <source>
        <dbReference type="EMBL" id="MBP2018295.1"/>
    </source>
</evidence>
<keyword evidence="1" id="KW-0472">Membrane</keyword>
<organism evidence="2 3">
    <name type="scientific">Symbiobacterium terraclitae</name>
    <dbReference type="NCBI Taxonomy" id="557451"/>
    <lineage>
        <taxon>Bacteria</taxon>
        <taxon>Bacillati</taxon>
        <taxon>Bacillota</taxon>
        <taxon>Clostridia</taxon>
        <taxon>Eubacteriales</taxon>
        <taxon>Symbiobacteriaceae</taxon>
        <taxon>Symbiobacterium</taxon>
    </lineage>
</organism>
<dbReference type="InterPro" id="IPR025576">
    <property type="entry name" value="YwiC"/>
</dbReference>
<dbReference type="Pfam" id="PF14256">
    <property type="entry name" value="YwiC"/>
    <property type="match status" value="1"/>
</dbReference>
<dbReference type="RefSeq" id="WP_209466424.1">
    <property type="nucleotide sequence ID" value="NZ_JAGGLG010000011.1"/>
</dbReference>
<dbReference type="Proteomes" id="UP001519289">
    <property type="component" value="Unassembled WGS sequence"/>
</dbReference>